<name>A0A5J5IGP8_9BACT</name>
<reference evidence="3 4" key="1">
    <citation type="submission" date="2019-09" db="EMBL/GenBank/DDBJ databases">
        <title>Draft genome sequence of Ginsengibacter sp. BR5-29.</title>
        <authorList>
            <person name="Im W.-T."/>
        </authorList>
    </citation>
    <scope>NUCLEOTIDE SEQUENCE [LARGE SCALE GENOMIC DNA]</scope>
    <source>
        <strain evidence="3 4">BR5-29</strain>
    </source>
</reference>
<accession>A0A5J5IGP8</accession>
<proteinExistence type="inferred from homology"/>
<dbReference type="EMBL" id="VYQF01000003">
    <property type="protein sequence ID" value="KAA9038366.1"/>
    <property type="molecule type" value="Genomic_DNA"/>
</dbReference>
<dbReference type="SUPFAM" id="SSF55961">
    <property type="entry name" value="Bet v1-like"/>
    <property type="match status" value="3"/>
</dbReference>
<dbReference type="RefSeq" id="WP_150415041.1">
    <property type="nucleotide sequence ID" value="NZ_VYQF01000003.1"/>
</dbReference>
<comment type="similarity">
    <text evidence="1">Belongs to the AHA1 family.</text>
</comment>
<dbReference type="InterPro" id="IPR013538">
    <property type="entry name" value="ASHA1/2-like_C"/>
</dbReference>
<feature type="domain" description="Activator of Hsp90 ATPase homologue 1/2-like C-terminal" evidence="2">
    <location>
        <begin position="31"/>
        <end position="122"/>
    </location>
</feature>
<feature type="domain" description="Activator of Hsp90 ATPase homologue 1/2-like C-terminal" evidence="2">
    <location>
        <begin position="357"/>
        <end position="434"/>
    </location>
</feature>
<evidence type="ECO:0000313" key="4">
    <source>
        <dbReference type="Proteomes" id="UP000326903"/>
    </source>
</evidence>
<evidence type="ECO:0000259" key="2">
    <source>
        <dbReference type="Pfam" id="PF08327"/>
    </source>
</evidence>
<dbReference type="AlphaFoldDB" id="A0A5J5IGP8"/>
<dbReference type="Pfam" id="PF08327">
    <property type="entry name" value="AHSA1"/>
    <property type="match status" value="2"/>
</dbReference>
<keyword evidence="4" id="KW-1185">Reference proteome</keyword>
<organism evidence="3 4">
    <name type="scientific">Ginsengibacter hankyongi</name>
    <dbReference type="NCBI Taxonomy" id="2607284"/>
    <lineage>
        <taxon>Bacteria</taxon>
        <taxon>Pseudomonadati</taxon>
        <taxon>Bacteroidota</taxon>
        <taxon>Chitinophagia</taxon>
        <taxon>Chitinophagales</taxon>
        <taxon>Chitinophagaceae</taxon>
        <taxon>Ginsengibacter</taxon>
    </lineage>
</organism>
<comment type="caution">
    <text evidence="3">The sequence shown here is derived from an EMBL/GenBank/DDBJ whole genome shotgun (WGS) entry which is preliminary data.</text>
</comment>
<dbReference type="CDD" id="cd07814">
    <property type="entry name" value="SRPBCC_CalC_Aha1-like"/>
    <property type="match status" value="2"/>
</dbReference>
<evidence type="ECO:0000313" key="3">
    <source>
        <dbReference type="EMBL" id="KAA9038366.1"/>
    </source>
</evidence>
<sequence length="437" mass="50986">MKNKDYKKANYSVAIEFAESPNDVFNHVINLSKWWPEEFEGESIKLNTEFIFKTGDGHYSKNKVVEFVPNKKIVWLTIESIRKTDNFDRTGTKMIFELTPNGSNTLLKFTYDGVVLEDESDRLVEICDFVIKEKLYNLIESFTATIEVAKTPQDVFNCINDVTKWWSKDFEGNSTKLNDEFIINHPKQHYSKQKLVEVIPGKKVVWLVTESKLDWLKNNTEEWTNTKMIFEISASGDKTVLDFTHEGLTPEKECYAMCEKGWSIIIKDWLFHFITVGTPSKEMAKAAEVRNQLLENKTKMEKKDFHRAITVNASTEEAMKKISQINLWWRKDFLGNAEKLNDKFTVPFGEPSFVDFIISEFVPGKKVVWKVTDCYLPWFQDKKEWNNTEVVFQLSEENDTTKIDFTHIGLVPEVECYEVCEKGWNGHIDTLVKFINE</sequence>
<gene>
    <name evidence="3" type="ORF">FW778_12395</name>
</gene>
<evidence type="ECO:0000256" key="1">
    <source>
        <dbReference type="ARBA" id="ARBA00006817"/>
    </source>
</evidence>
<dbReference type="InterPro" id="IPR023393">
    <property type="entry name" value="START-like_dom_sf"/>
</dbReference>
<dbReference type="Gene3D" id="3.30.530.20">
    <property type="match status" value="3"/>
</dbReference>
<dbReference type="Proteomes" id="UP000326903">
    <property type="component" value="Unassembled WGS sequence"/>
</dbReference>
<protein>
    <recommendedName>
        <fullName evidence="2">Activator of Hsp90 ATPase homologue 1/2-like C-terminal domain-containing protein</fullName>
    </recommendedName>
</protein>